<accession>D8U6E5</accession>
<sequence>MNDNLTVGWEAPKAGYSDLRNAERNTVAQELFGKSFEDCDVEQRLQCHPDKCPGDEAANERFQRISMAYSVLSDEQKRRYYDQTGTTEGLDISPDEFLDMFQSLLLEIIGGADMIKAMLSCFTPRELARLPPFPFPKELFPPGTFPPGLRFSSKGLKGLPPQIDELIQNGDLHAMFAAMSGVSPTGSSGGFRSDGASSRRGGGASSSRGRGGGGGNTTPLRDPFGYSSYGLSHAATTSLYGNAYVDFGLAGGENDEFGDSENSTGTGSSESEWTDVSESELEAVWAQQQQESPTAAPSVSPGQAPEDAASTATNPTLAPPPQELPPEAARAATQRCQQPAKSPPSTAGAAATTTATAASLNGPACSTGSSLKRQTPGSTTPSPPPPPPSQQQQQAEPRQPPQEQQQQEQPQQRSQSPPHASLVRDWMMAARGCDLGALTRLLQQEPGLLGCRGTGMGHTALHWCAAKGSVEGVGWLLRQGMDINVRNDDGATPLHAAARNGRLEAIEALLSWRGLSPARFGTPAAGPTAMAALAVHSLSPSDGTSTCAPSNSSNAAATAICDLAAVDGEGRTALQLALQFRHMEVAALLLRTAAEWKLPQDGRDGPSTAAAAAAAVRFGVQEALAPLPTCSEASRPCSAAAAEPAAAPPPALDEAPPQTAASERLTTAELAVAKDAGKGRGGAAVAESDATASSASEAMPMLRVDDGDATCGSSLPPAWLLEPAAAAAATTGCDGHGSHGATDSHAGQQRPSVATIRSLPEDCRADGHGYGSSNNSNELNGPSSRSMNGSSTDSGSGDSDHCNTSGGDLSRVPDVCATHGGGGGNDRTETVLTGPPPPPQPPPPTQTSPPVHKCAAAGDYHDSVDDVVKGKADACGRGGGGDGTPSPQPPQRRSGLTLEEKMARRAALLAADAAAEREEARREAEKAAQAEAAAAAAGLRSREEGRAWLEAARRGDLPTLERMLAENPRLLSYQGQGTSFAFTLHTALHWAAARGHTAVARWLLQQGADPDLPNAAGATPLHAAASQRADDCARLLVLEAGAKMDVLDSLGDTVRDILLRGDAATNCSRSNNSKGAGGSKGTGEGALLVSELELLARVAALRDAPGGCAEWAPRAMRGLLASAGVNPAGLLERRELVDACQQLIARYPSRIIVAPSAAIHTAGASGDAATAVNAGVHETHCRTAAAAACSPLLMKQQPVTGAGRPEQLTEGGCDASAAGEGEGADGTAAAATAASDAAKQRGNEAFSRGDFSKAVSHYTMAMRLNTEPSAVLYSNRAAAYCGMLYFGKAQADAEAAILLDPQQPKYHCRLG</sequence>
<dbReference type="Gene3D" id="1.10.287.110">
    <property type="entry name" value="DnaJ domain"/>
    <property type="match status" value="1"/>
</dbReference>
<feature type="compositionally biased region" description="Pro residues" evidence="6">
    <location>
        <begin position="834"/>
        <end position="847"/>
    </location>
</feature>
<dbReference type="InterPro" id="IPR001623">
    <property type="entry name" value="DnaJ_domain"/>
</dbReference>
<feature type="compositionally biased region" description="Low complexity" evidence="6">
    <location>
        <begin position="683"/>
        <end position="698"/>
    </location>
</feature>
<name>D8U6E5_VOLCA</name>
<dbReference type="GeneID" id="9624196"/>
<dbReference type="Gene3D" id="1.25.40.20">
    <property type="entry name" value="Ankyrin repeat-containing domain"/>
    <property type="match status" value="2"/>
</dbReference>
<feature type="compositionally biased region" description="Low complexity" evidence="6">
    <location>
        <begin position="260"/>
        <end position="271"/>
    </location>
</feature>
<dbReference type="PROSITE" id="PS50088">
    <property type="entry name" value="ANK_REPEAT"/>
    <property type="match status" value="5"/>
</dbReference>
<dbReference type="PROSITE" id="PS50005">
    <property type="entry name" value="TPR"/>
    <property type="match status" value="1"/>
</dbReference>
<feature type="compositionally biased region" description="Low complexity" evidence="6">
    <location>
        <begin position="190"/>
        <end position="199"/>
    </location>
</feature>
<evidence type="ECO:0000256" key="1">
    <source>
        <dbReference type="ARBA" id="ARBA00022737"/>
    </source>
</evidence>
<feature type="region of interest" description="Disordered" evidence="6">
    <location>
        <begin position="1200"/>
        <end position="1235"/>
    </location>
</feature>
<dbReference type="eggNOG" id="KOG4177">
    <property type="taxonomic scope" value="Eukaryota"/>
</dbReference>
<dbReference type="PRINTS" id="PR01415">
    <property type="entry name" value="ANKYRIN"/>
</dbReference>
<protein>
    <submittedName>
        <fullName evidence="8">Molecular chaperone</fullName>
    </submittedName>
</protein>
<evidence type="ECO:0000256" key="5">
    <source>
        <dbReference type="SAM" id="Coils"/>
    </source>
</evidence>
<dbReference type="CDD" id="cd06257">
    <property type="entry name" value="DnaJ"/>
    <property type="match status" value="1"/>
</dbReference>
<keyword evidence="1" id="KW-0677">Repeat</keyword>
<dbReference type="Pfam" id="PF12796">
    <property type="entry name" value="Ank_2"/>
    <property type="match status" value="2"/>
</dbReference>
<evidence type="ECO:0000259" key="7">
    <source>
        <dbReference type="PROSITE" id="PS50076"/>
    </source>
</evidence>
<dbReference type="InterPro" id="IPR036869">
    <property type="entry name" value="J_dom_sf"/>
</dbReference>
<feature type="compositionally biased region" description="Acidic residues" evidence="6">
    <location>
        <begin position="272"/>
        <end position="281"/>
    </location>
</feature>
<feature type="compositionally biased region" description="Polar residues" evidence="6">
    <location>
        <begin position="771"/>
        <end position="782"/>
    </location>
</feature>
<evidence type="ECO:0000256" key="4">
    <source>
        <dbReference type="PROSITE-ProRule" id="PRU00339"/>
    </source>
</evidence>
<dbReference type="KEGG" id="vcn:VOLCADRAFT_118651"/>
<reference evidence="8 9" key="1">
    <citation type="journal article" date="2010" name="Science">
        <title>Genomic analysis of organismal complexity in the multicellular green alga Volvox carteri.</title>
        <authorList>
            <person name="Prochnik S.E."/>
            <person name="Umen J."/>
            <person name="Nedelcu A.M."/>
            <person name="Hallmann A."/>
            <person name="Miller S.M."/>
            <person name="Nishii I."/>
            <person name="Ferris P."/>
            <person name="Kuo A."/>
            <person name="Mitros T."/>
            <person name="Fritz-Laylin L.K."/>
            <person name="Hellsten U."/>
            <person name="Chapman J."/>
            <person name="Simakov O."/>
            <person name="Rensing S.A."/>
            <person name="Terry A."/>
            <person name="Pangilinan J."/>
            <person name="Kapitonov V."/>
            <person name="Jurka J."/>
            <person name="Salamov A."/>
            <person name="Shapiro H."/>
            <person name="Schmutz J."/>
            <person name="Grimwood J."/>
            <person name="Lindquist E."/>
            <person name="Lucas S."/>
            <person name="Grigoriev I.V."/>
            <person name="Schmitt R."/>
            <person name="Kirk D."/>
            <person name="Rokhsar D.S."/>
        </authorList>
    </citation>
    <scope>NUCLEOTIDE SEQUENCE [LARGE SCALE GENOMIC DNA]</scope>
    <source>
        <strain evidence="9">f. Nagariensis / Eve</strain>
    </source>
</reference>
<feature type="compositionally biased region" description="Low complexity" evidence="6">
    <location>
        <begin position="390"/>
        <end position="418"/>
    </location>
</feature>
<feature type="region of interest" description="Disordered" evidence="6">
    <location>
        <begin position="184"/>
        <end position="220"/>
    </location>
</feature>
<dbReference type="InterPro" id="IPR019734">
    <property type="entry name" value="TPR_rpt"/>
</dbReference>
<feature type="compositionally biased region" description="Low complexity" evidence="6">
    <location>
        <begin position="783"/>
        <end position="797"/>
    </location>
</feature>
<feature type="non-terminal residue" evidence="8">
    <location>
        <position position="1311"/>
    </location>
</feature>
<dbReference type="SUPFAM" id="SSF48452">
    <property type="entry name" value="TPR-like"/>
    <property type="match status" value="1"/>
</dbReference>
<keyword evidence="2 3" id="KW-0040">ANK repeat</keyword>
<dbReference type="SUPFAM" id="SSF46565">
    <property type="entry name" value="Chaperone J-domain"/>
    <property type="match status" value="1"/>
</dbReference>
<feature type="region of interest" description="Disordered" evidence="6">
    <location>
        <begin position="730"/>
        <end position="857"/>
    </location>
</feature>
<proteinExistence type="predicted"/>
<feature type="repeat" description="ANK" evidence="3">
    <location>
        <begin position="983"/>
        <end position="1015"/>
    </location>
</feature>
<feature type="region of interest" description="Disordered" evidence="6">
    <location>
        <begin position="255"/>
        <end position="420"/>
    </location>
</feature>
<feature type="compositionally biased region" description="Polar residues" evidence="6">
    <location>
        <begin position="286"/>
        <end position="301"/>
    </location>
</feature>
<evidence type="ECO:0000256" key="2">
    <source>
        <dbReference type="ARBA" id="ARBA00023043"/>
    </source>
</evidence>
<dbReference type="PROSITE" id="PS50076">
    <property type="entry name" value="DNAJ_2"/>
    <property type="match status" value="1"/>
</dbReference>
<dbReference type="Proteomes" id="UP000001058">
    <property type="component" value="Unassembled WGS sequence"/>
</dbReference>
<organism evidence="9">
    <name type="scientific">Volvox carteri f. nagariensis</name>
    <dbReference type="NCBI Taxonomy" id="3068"/>
    <lineage>
        <taxon>Eukaryota</taxon>
        <taxon>Viridiplantae</taxon>
        <taxon>Chlorophyta</taxon>
        <taxon>core chlorophytes</taxon>
        <taxon>Chlorophyceae</taxon>
        <taxon>CS clade</taxon>
        <taxon>Chlamydomonadales</taxon>
        <taxon>Volvocaceae</taxon>
        <taxon>Volvox</taxon>
    </lineage>
</organism>
<feature type="repeat" description="ANK" evidence="3">
    <location>
        <begin position="569"/>
        <end position="601"/>
    </location>
</feature>
<feature type="coiled-coil region" evidence="5">
    <location>
        <begin position="903"/>
        <end position="933"/>
    </location>
</feature>
<dbReference type="InParanoid" id="D8U6E5"/>
<evidence type="ECO:0000256" key="6">
    <source>
        <dbReference type="SAM" id="MobiDB-lite"/>
    </source>
</evidence>
<dbReference type="InterPro" id="IPR018253">
    <property type="entry name" value="DnaJ_domain_CS"/>
</dbReference>
<feature type="repeat" description="ANK" evidence="3">
    <location>
        <begin position="456"/>
        <end position="488"/>
    </location>
</feature>
<feature type="compositionally biased region" description="Low complexity" evidence="6">
    <location>
        <begin position="1215"/>
        <end position="1235"/>
    </location>
</feature>
<feature type="region of interest" description="Disordered" evidence="6">
    <location>
        <begin position="641"/>
        <end position="661"/>
    </location>
</feature>
<evidence type="ECO:0000256" key="3">
    <source>
        <dbReference type="PROSITE-ProRule" id="PRU00023"/>
    </source>
</evidence>
<dbReference type="STRING" id="3068.D8U6E5"/>
<dbReference type="SMART" id="SM00028">
    <property type="entry name" value="TPR"/>
    <property type="match status" value="2"/>
</dbReference>
<keyword evidence="5" id="KW-0175">Coiled coil</keyword>
<dbReference type="InterPro" id="IPR036770">
    <property type="entry name" value="Ankyrin_rpt-contain_sf"/>
</dbReference>
<dbReference type="PROSITE" id="PS00636">
    <property type="entry name" value="DNAJ_1"/>
    <property type="match status" value="1"/>
</dbReference>
<dbReference type="Pfam" id="PF00226">
    <property type="entry name" value="DnaJ"/>
    <property type="match status" value="1"/>
</dbReference>
<feature type="repeat" description="ANK" evidence="3">
    <location>
        <begin position="489"/>
        <end position="511"/>
    </location>
</feature>
<feature type="region of interest" description="Disordered" evidence="6">
    <location>
        <begin position="870"/>
        <end position="893"/>
    </location>
</feature>
<dbReference type="OrthoDB" id="552876at2759"/>
<feature type="domain" description="J" evidence="7">
    <location>
        <begin position="1"/>
        <end position="85"/>
    </location>
</feature>
<dbReference type="RefSeq" id="XP_002954206.1">
    <property type="nucleotide sequence ID" value="XM_002954160.1"/>
</dbReference>
<feature type="repeat" description="ANK" evidence="3">
    <location>
        <begin position="1016"/>
        <end position="1049"/>
    </location>
</feature>
<feature type="region of interest" description="Disordered" evidence="6">
    <location>
        <begin position="674"/>
        <end position="698"/>
    </location>
</feature>
<dbReference type="eggNOG" id="KOG0548">
    <property type="taxonomic scope" value="Eukaryota"/>
</dbReference>
<evidence type="ECO:0000313" key="9">
    <source>
        <dbReference type="Proteomes" id="UP000001058"/>
    </source>
</evidence>
<feature type="compositionally biased region" description="Gly residues" evidence="6">
    <location>
        <begin position="200"/>
        <end position="216"/>
    </location>
</feature>
<dbReference type="PROSITE" id="PS50297">
    <property type="entry name" value="ANK_REP_REGION"/>
    <property type="match status" value="4"/>
</dbReference>
<keyword evidence="9" id="KW-1185">Reference proteome</keyword>
<dbReference type="InterPro" id="IPR002110">
    <property type="entry name" value="Ankyrin_rpt"/>
</dbReference>
<dbReference type="SMART" id="SM00248">
    <property type="entry name" value="ANK"/>
    <property type="match status" value="5"/>
</dbReference>
<feature type="repeat" description="TPR" evidence="4">
    <location>
        <begin position="1235"/>
        <end position="1268"/>
    </location>
</feature>
<dbReference type="PANTHER" id="PTHR24171">
    <property type="entry name" value="ANKYRIN REPEAT DOMAIN-CONTAINING PROTEIN 39-RELATED"/>
    <property type="match status" value="1"/>
</dbReference>
<dbReference type="SUPFAM" id="SSF48403">
    <property type="entry name" value="Ankyrin repeat"/>
    <property type="match status" value="2"/>
</dbReference>
<dbReference type="Gene3D" id="1.25.40.10">
    <property type="entry name" value="Tetratricopeptide repeat domain"/>
    <property type="match status" value="1"/>
</dbReference>
<feature type="compositionally biased region" description="Polar residues" evidence="6">
    <location>
        <begin position="334"/>
        <end position="345"/>
    </location>
</feature>
<dbReference type="InterPro" id="IPR011990">
    <property type="entry name" value="TPR-like_helical_dom_sf"/>
</dbReference>
<dbReference type="EMBL" id="GL378362">
    <property type="protein sequence ID" value="EFJ44630.1"/>
    <property type="molecule type" value="Genomic_DNA"/>
</dbReference>
<keyword evidence="4" id="KW-0802">TPR repeat</keyword>
<feature type="compositionally biased region" description="Low complexity" evidence="6">
    <location>
        <begin position="346"/>
        <end position="358"/>
    </location>
</feature>
<gene>
    <name evidence="8" type="primary">dnj2</name>
    <name evidence="8" type="ORF">VOLCADRAFT_118651</name>
</gene>
<evidence type="ECO:0000313" key="8">
    <source>
        <dbReference type="EMBL" id="EFJ44630.1"/>
    </source>
</evidence>